<dbReference type="SUPFAM" id="SSF100950">
    <property type="entry name" value="NagB/RpiA/CoA transferase-like"/>
    <property type="match status" value="1"/>
</dbReference>
<dbReference type="Proteomes" id="UP001161389">
    <property type="component" value="Unassembled WGS sequence"/>
</dbReference>
<dbReference type="Gene3D" id="3.40.1080.10">
    <property type="entry name" value="Glutaconate Coenzyme A-transferase"/>
    <property type="match status" value="1"/>
</dbReference>
<dbReference type="AlphaFoldDB" id="A0AA37S6R8"/>
<gene>
    <name evidence="2" type="ORF">GCM10007876_02280</name>
</gene>
<feature type="domain" description="Acetyl-CoA hydrolase/transferase C-terminal" evidence="1">
    <location>
        <begin position="436"/>
        <end position="599"/>
    </location>
</feature>
<name>A0AA37S6R8_9GAMM</name>
<comment type="caution">
    <text evidence="2">The sequence shown here is derived from an EMBL/GenBank/DDBJ whole genome shotgun (WGS) entry which is preliminary data.</text>
</comment>
<dbReference type="Gene3D" id="3.40.1080.20">
    <property type="entry name" value="Acetyl-CoA hydrolase/transferase C-terminal domain"/>
    <property type="match status" value="1"/>
</dbReference>
<evidence type="ECO:0000259" key="1">
    <source>
        <dbReference type="Pfam" id="PF13336"/>
    </source>
</evidence>
<dbReference type="GO" id="GO:0006083">
    <property type="term" value="P:acetate metabolic process"/>
    <property type="evidence" value="ECO:0007669"/>
    <property type="project" value="InterPro"/>
</dbReference>
<dbReference type="RefSeq" id="WP_284377767.1">
    <property type="nucleotide sequence ID" value="NZ_BSNM01000002.1"/>
</dbReference>
<proteinExistence type="predicted"/>
<dbReference type="EMBL" id="BSNM01000002">
    <property type="protein sequence ID" value="GLQ29750.1"/>
    <property type="molecule type" value="Genomic_DNA"/>
</dbReference>
<dbReference type="Gene3D" id="3.30.750.70">
    <property type="entry name" value="4-hydroxybutyrate coenzyme like domains"/>
    <property type="match status" value="1"/>
</dbReference>
<accession>A0AA37S6R8</accession>
<keyword evidence="3" id="KW-1185">Reference proteome</keyword>
<reference evidence="2" key="1">
    <citation type="journal article" date="2014" name="Int. J. Syst. Evol. Microbiol.">
        <title>Complete genome sequence of Corynebacterium casei LMG S-19264T (=DSM 44701T), isolated from a smear-ripened cheese.</title>
        <authorList>
            <consortium name="US DOE Joint Genome Institute (JGI-PGF)"/>
            <person name="Walter F."/>
            <person name="Albersmeier A."/>
            <person name="Kalinowski J."/>
            <person name="Ruckert C."/>
        </authorList>
    </citation>
    <scope>NUCLEOTIDE SEQUENCE</scope>
    <source>
        <strain evidence="2">NBRC 110071</strain>
    </source>
</reference>
<dbReference type="GO" id="GO:0008775">
    <property type="term" value="F:acetate CoA-transferase activity"/>
    <property type="evidence" value="ECO:0007669"/>
    <property type="project" value="InterPro"/>
</dbReference>
<protein>
    <recommendedName>
        <fullName evidence="1">Acetyl-CoA hydrolase/transferase C-terminal domain-containing protein</fullName>
    </recommendedName>
</protein>
<dbReference type="PANTHER" id="PTHR21432">
    <property type="entry name" value="ACETYL-COA HYDROLASE-RELATED"/>
    <property type="match status" value="1"/>
</dbReference>
<evidence type="ECO:0000313" key="2">
    <source>
        <dbReference type="EMBL" id="GLQ29750.1"/>
    </source>
</evidence>
<dbReference type="InterPro" id="IPR026888">
    <property type="entry name" value="AcetylCoA_hyd_C"/>
</dbReference>
<reference evidence="2" key="2">
    <citation type="submission" date="2023-01" db="EMBL/GenBank/DDBJ databases">
        <title>Draft genome sequence of Litoribrevibacter albus strain NBRC 110071.</title>
        <authorList>
            <person name="Sun Q."/>
            <person name="Mori K."/>
        </authorList>
    </citation>
    <scope>NUCLEOTIDE SEQUENCE</scope>
    <source>
        <strain evidence="2">NBRC 110071</strain>
    </source>
</reference>
<evidence type="ECO:0000313" key="3">
    <source>
        <dbReference type="Proteomes" id="UP001161389"/>
    </source>
</evidence>
<dbReference type="PANTHER" id="PTHR21432:SF20">
    <property type="entry name" value="ACETYL-COA HYDROLASE"/>
    <property type="match status" value="1"/>
</dbReference>
<dbReference type="InterPro" id="IPR046433">
    <property type="entry name" value="ActCoA_hydro"/>
</dbReference>
<dbReference type="InterPro" id="IPR037171">
    <property type="entry name" value="NagB/RpiA_transferase-like"/>
</dbReference>
<sequence length="721" mass="81176">MTNATYSDVAACVDDVIKQLDKNIVLGIPLGIGKPTQFINELYRRAKEDASISLRIITALSLERPKPAPGLESKFLEPVFNRLFDGYVAPEYVQDLKKQQIPDNIQLCEFFFKSGSMMGNDYAQQHYISSNYTHVARDMIDQGANLLAQQVCRGEYEGQSYLSLSSNTDVTVDLLPLIEEERKKGKTIKIVAQINQKMPFMLNDALVSEDDFDMVIDNPEYYTTLFAPPNMPVTPVDFAIGMHASALVKDGGTLQIGIGSLGDAIVYACQLKDEHNATYNEALDALGREKYQQLIDKIGDTTPFKEGLYGSSEMFVNGFLHLIKKGIVKRKVYEDLHIQRLINEGKIQETLTPNCLDELIKAGFFGDLFHEEQVLKAKHFGIFNERVSWKHGQIYLDNRTLGNDPHEHEIVEKLKHSGIGQKLKHGIIMHGGFFLGPQDFYDALHKMSIEELEAICMTSVGHVNQLLINEDLVIAQRKEARFINTGLMATLNGAVVSDGLDNGKIVSGVGGQYNFVSMAHALPCARSILLIRSTRESKGEVSSNVVWNYGHTTIPRHLRDIVITEYGVADLRGKTDCDVMKAMLNVTDSRFQQELLEQAKQNGKIEQSYEIPEAFRNNLPEAVSNTIERFRQQDLFPAFPLGTDFTDQELQIGACLKQLKALQTHKVDLLKTLFRAFTHHHQEESVQPFLERMSMTDAKTQKEKIEQKLLIHQLHELGVIA</sequence>
<dbReference type="Pfam" id="PF13336">
    <property type="entry name" value="AcetylCoA_hyd_C"/>
    <property type="match status" value="1"/>
</dbReference>
<organism evidence="2 3">
    <name type="scientific">Litoribrevibacter albus</name>
    <dbReference type="NCBI Taxonomy" id="1473156"/>
    <lineage>
        <taxon>Bacteria</taxon>
        <taxon>Pseudomonadati</taxon>
        <taxon>Pseudomonadota</taxon>
        <taxon>Gammaproteobacteria</taxon>
        <taxon>Oceanospirillales</taxon>
        <taxon>Oceanospirillaceae</taxon>
        <taxon>Litoribrevibacter</taxon>
    </lineage>
</organism>
<dbReference type="InterPro" id="IPR038460">
    <property type="entry name" value="AcetylCoA_hyd_C_sf"/>
</dbReference>